<keyword evidence="5" id="KW-0963">Cytoplasm</keyword>
<comment type="caution">
    <text evidence="9">The sequence shown here is derived from an EMBL/GenBank/DDBJ whole genome shotgun (WGS) entry which is preliminary data.</text>
</comment>
<comment type="similarity">
    <text evidence="3">Belongs to the exportin family.</text>
</comment>
<dbReference type="SUPFAM" id="SSF48371">
    <property type="entry name" value="ARM repeat"/>
    <property type="match status" value="1"/>
</dbReference>
<dbReference type="PANTHER" id="PTHR12596">
    <property type="entry name" value="EXPORTIN 4,7-RELATED"/>
    <property type="match status" value="1"/>
</dbReference>
<evidence type="ECO:0000256" key="7">
    <source>
        <dbReference type="ARBA" id="ARBA00023242"/>
    </source>
</evidence>
<dbReference type="Proteomes" id="UP000221165">
    <property type="component" value="Unassembled WGS sequence"/>
</dbReference>
<dbReference type="GO" id="GO:0005049">
    <property type="term" value="F:nuclear export signal receptor activity"/>
    <property type="evidence" value="ECO:0007669"/>
    <property type="project" value="InterPro"/>
</dbReference>
<protein>
    <submittedName>
        <fullName evidence="9">Importin-beta n-terminal domain-containing protein</fullName>
    </submittedName>
</protein>
<dbReference type="PANTHER" id="PTHR12596:SF2">
    <property type="entry name" value="EXPORTIN-7 ISOFORM X1"/>
    <property type="match status" value="1"/>
</dbReference>
<organism evidence="9 10">
    <name type="scientific">Cystoisospora suis</name>
    <dbReference type="NCBI Taxonomy" id="483139"/>
    <lineage>
        <taxon>Eukaryota</taxon>
        <taxon>Sar</taxon>
        <taxon>Alveolata</taxon>
        <taxon>Apicomplexa</taxon>
        <taxon>Conoidasida</taxon>
        <taxon>Coccidia</taxon>
        <taxon>Eucoccidiorida</taxon>
        <taxon>Eimeriorina</taxon>
        <taxon>Sarcocystidae</taxon>
        <taxon>Cystoisospora</taxon>
    </lineage>
</organism>
<reference evidence="9 10" key="1">
    <citation type="journal article" date="2017" name="Int. J. Parasitol.">
        <title>The genome of the protozoan parasite Cystoisospora suis and a reverse vaccinology approach to identify vaccine candidates.</title>
        <authorList>
            <person name="Palmieri N."/>
            <person name="Shrestha A."/>
            <person name="Ruttkowski B."/>
            <person name="Beck T."/>
            <person name="Vogl C."/>
            <person name="Tomley F."/>
            <person name="Blake D.P."/>
            <person name="Joachim A."/>
        </authorList>
    </citation>
    <scope>NUCLEOTIDE SEQUENCE [LARGE SCALE GENOMIC DNA]</scope>
    <source>
        <strain evidence="9 10">Wien I</strain>
    </source>
</reference>
<evidence type="ECO:0000313" key="10">
    <source>
        <dbReference type="Proteomes" id="UP000221165"/>
    </source>
</evidence>
<dbReference type="InterPro" id="IPR011989">
    <property type="entry name" value="ARM-like"/>
</dbReference>
<evidence type="ECO:0000313" key="9">
    <source>
        <dbReference type="EMBL" id="PHJ22064.1"/>
    </source>
</evidence>
<dbReference type="InterPro" id="IPR057947">
    <property type="entry name" value="TPR_XPO7/RBP17"/>
</dbReference>
<dbReference type="RefSeq" id="XP_067923741.1">
    <property type="nucleotide sequence ID" value="XM_068064283.1"/>
</dbReference>
<dbReference type="InterPro" id="IPR001494">
    <property type="entry name" value="Importin-beta_N"/>
</dbReference>
<dbReference type="GO" id="GO:0005643">
    <property type="term" value="C:nuclear pore"/>
    <property type="evidence" value="ECO:0007669"/>
    <property type="project" value="TreeGrafter"/>
</dbReference>
<dbReference type="AlphaFoldDB" id="A0A2C6L2K5"/>
<accession>A0A2C6L2K5</accession>
<dbReference type="EMBL" id="MIGC01001843">
    <property type="protein sequence ID" value="PHJ22064.1"/>
    <property type="molecule type" value="Genomic_DNA"/>
</dbReference>
<keyword evidence="10" id="KW-1185">Reference proteome</keyword>
<evidence type="ECO:0000256" key="4">
    <source>
        <dbReference type="ARBA" id="ARBA00022448"/>
    </source>
</evidence>
<evidence type="ECO:0000256" key="2">
    <source>
        <dbReference type="ARBA" id="ARBA00004496"/>
    </source>
</evidence>
<comment type="subcellular location">
    <subcellularLocation>
        <location evidence="2">Cytoplasm</location>
    </subcellularLocation>
    <subcellularLocation>
        <location evidence="1">Nucleus</location>
    </subcellularLocation>
</comment>
<proteinExistence type="inferred from homology"/>
<sequence>MDEVTQVQQLELLCQAFYGGGSKSEQNEAHQVLLPLASNPANVPRLQVILAKSNNLQALLFAAAGLTNLFTKHWSQIADPLKQDTRNFVLNYLYQRGPDLLQNAPEILGHFVRLLCRIIKLSWLENLANQKVVEQVNQFLTASTAHWVVGLSIYTELTQEMQPQIGRQMARHRRTAFSFRDSALLDIFKVAVQTLQQFHAGAIRVPNAQEETRLLKQVLQLTHNCLSFDFLGTIPDDTTDEQATVMLPQSWSMLRDEAFPKTLFDLYELCWTSREGGLLVLPAGGGGSTTPSGVVADDVGGTTLINSSSTTPGCNRGAAAGVGDSPASSAFAPSSPHQLRIDCAHLCLSSLVLVAALRRSFFPKDSERAECMSQLIVGTARVIDKGLGLHNDMCYHEFCRLLGKVNAANQLSELCTSKAFADWTAKLFQFTIASLEDWRRLPNSKHYLLGVWAHMVSPLLFFRNTVPRELDVYIQRITTAFILSRMQLAEAVASAGGDDLDLENPLHNEVLRAEQLEVLTQLGRCRYGETATKVLALFHETRTAAEQKQISREVFQEKITWLVYIVGALIGGHWTGRVPMACGEEETQGPSHVVNAELAKLVFKLIGETNKFADTPESLELGYLFFLEQFRKVYIGEHAKQVVNIQSPDRFAAILGAADDDEVLGLLVTKIGFNLQQRVEMEDVIKRTLALFHELASGMNIVHCTDRSPHLIISGRLLLNNPTAKYLLQHHRSDEFKFLNMRGYGKYRTTYYFTLAKLLFLSMGSNNSQGRGTPAEQFEAFMAPLATVFDQLWQQAGGGAAIQNLRNADCRQPLIGLVRDLRGICMACNTVDSYATLFSWLVNKPKQQGQSRIHLFTWAADIWWDDSEVIVPLLKFTAEFVHNRSQRISFDQSSANGILLFKEVSSILVTYGKRILEKQDFGDLYKEKYKGLAVALEMFSHAMNGNYVNFGVFDLYGDGTLNNSLNLCLSMCLAIPDEDLQAYIRSLKPYYLFLDLATKNFMPQVLELSPALLAQLIRAVEDGLCSFEPGVSMQCCSTIDNIVTFFYQKLSSPEPEGQAVRMFLECQPQCLKRVLQLMFQLLITGEFTSVWSMSRPLLGLILLQEQEFLAIKEQLLEQQNEERKTKLQGFFTELMANVDSTLEGKNKVGSMRYHLLGSGGPPRVLIV</sequence>
<feature type="domain" description="Importin N-terminal" evidence="8">
    <location>
        <begin position="29"/>
        <end position="95"/>
    </location>
</feature>
<dbReference type="OrthoDB" id="244158at2759"/>
<dbReference type="Pfam" id="PF25795">
    <property type="entry name" value="TPR_XPO7"/>
    <property type="match status" value="1"/>
</dbReference>
<evidence type="ECO:0000256" key="1">
    <source>
        <dbReference type="ARBA" id="ARBA00004123"/>
    </source>
</evidence>
<dbReference type="InterPro" id="IPR044189">
    <property type="entry name" value="XPO4/7-like"/>
</dbReference>
<dbReference type="VEuPathDB" id="ToxoDB:CSUI_004088"/>
<evidence type="ECO:0000259" key="8">
    <source>
        <dbReference type="PROSITE" id="PS50166"/>
    </source>
</evidence>
<evidence type="ECO:0000256" key="3">
    <source>
        <dbReference type="ARBA" id="ARBA00009466"/>
    </source>
</evidence>
<dbReference type="PROSITE" id="PS50166">
    <property type="entry name" value="IMPORTIN_B_NT"/>
    <property type="match status" value="1"/>
</dbReference>
<dbReference type="GO" id="GO:0006611">
    <property type="term" value="P:protein export from nucleus"/>
    <property type="evidence" value="ECO:0007669"/>
    <property type="project" value="TreeGrafter"/>
</dbReference>
<name>A0A2C6L2K5_9APIC</name>
<dbReference type="Gene3D" id="1.25.10.10">
    <property type="entry name" value="Leucine-rich Repeat Variant"/>
    <property type="match status" value="2"/>
</dbReference>
<dbReference type="GeneID" id="94427494"/>
<evidence type="ECO:0000256" key="5">
    <source>
        <dbReference type="ARBA" id="ARBA00022490"/>
    </source>
</evidence>
<dbReference type="GO" id="GO:0005737">
    <property type="term" value="C:cytoplasm"/>
    <property type="evidence" value="ECO:0007669"/>
    <property type="project" value="UniProtKB-SubCell"/>
</dbReference>
<evidence type="ECO:0000256" key="6">
    <source>
        <dbReference type="ARBA" id="ARBA00022927"/>
    </source>
</evidence>
<dbReference type="GO" id="GO:0031267">
    <property type="term" value="F:small GTPase binding"/>
    <property type="evidence" value="ECO:0007669"/>
    <property type="project" value="InterPro"/>
</dbReference>
<keyword evidence="7" id="KW-0539">Nucleus</keyword>
<keyword evidence="6" id="KW-0653">Protein transport</keyword>
<keyword evidence="4" id="KW-0813">Transport</keyword>
<gene>
    <name evidence="9" type="ORF">CSUI_004088</name>
</gene>
<dbReference type="Pfam" id="PF03810">
    <property type="entry name" value="IBN_N"/>
    <property type="match status" value="1"/>
</dbReference>
<dbReference type="InterPro" id="IPR016024">
    <property type="entry name" value="ARM-type_fold"/>
</dbReference>
<dbReference type="SMART" id="SM00913">
    <property type="entry name" value="IBN_N"/>
    <property type="match status" value="1"/>
</dbReference>